<dbReference type="Gene3D" id="3.40.50.300">
    <property type="entry name" value="P-loop containing nucleotide triphosphate hydrolases"/>
    <property type="match status" value="1"/>
</dbReference>
<dbReference type="Pfam" id="PF17854">
    <property type="entry name" value="FtsK_alpha"/>
    <property type="match status" value="1"/>
</dbReference>
<dbReference type="Proteomes" id="UP001164718">
    <property type="component" value="Chromosome"/>
</dbReference>
<keyword evidence="2 5" id="KW-0547">Nucleotide-binding</keyword>
<dbReference type="EMBL" id="CP106878">
    <property type="protein sequence ID" value="WAA11193.1"/>
    <property type="molecule type" value="Genomic_DNA"/>
</dbReference>
<feature type="compositionally biased region" description="Basic and acidic residues" evidence="6">
    <location>
        <begin position="240"/>
        <end position="250"/>
    </location>
</feature>
<evidence type="ECO:0000256" key="4">
    <source>
        <dbReference type="ARBA" id="ARBA00023125"/>
    </source>
</evidence>
<dbReference type="SMART" id="SM00843">
    <property type="entry name" value="Ftsk_gamma"/>
    <property type="match status" value="1"/>
</dbReference>
<dbReference type="InterPro" id="IPR050206">
    <property type="entry name" value="FtsK/SpoIIIE/SftA"/>
</dbReference>
<dbReference type="Pfam" id="PF09397">
    <property type="entry name" value="FtsK_gamma"/>
    <property type="match status" value="1"/>
</dbReference>
<reference evidence="8" key="1">
    <citation type="submission" date="2022-09" db="EMBL/GenBank/DDBJ databases">
        <title>Complete Genomes of Fervidibacillus albus and Fervidibacillus halotolerans isolated from tidal flat sediments.</title>
        <authorList>
            <person name="Kwon K.K."/>
            <person name="Yang S.-H."/>
            <person name="Park M.J."/>
            <person name="Oh H.-M."/>
        </authorList>
    </citation>
    <scope>NUCLEOTIDE SEQUENCE</scope>
    <source>
        <strain evidence="8">MEBiC13591</strain>
    </source>
</reference>
<dbReference type="Gene3D" id="1.10.10.10">
    <property type="entry name" value="Winged helix-like DNA-binding domain superfamily/Winged helix DNA-binding domain"/>
    <property type="match status" value="1"/>
</dbReference>
<evidence type="ECO:0000313" key="8">
    <source>
        <dbReference type="EMBL" id="WAA11193.1"/>
    </source>
</evidence>
<proteinExistence type="inferred from homology"/>
<evidence type="ECO:0000256" key="2">
    <source>
        <dbReference type="ARBA" id="ARBA00022741"/>
    </source>
</evidence>
<organism evidence="8 9">
    <name type="scientific">Fervidibacillus albus</name>
    <dbReference type="NCBI Taxonomy" id="2980026"/>
    <lineage>
        <taxon>Bacteria</taxon>
        <taxon>Bacillati</taxon>
        <taxon>Bacillota</taxon>
        <taxon>Bacilli</taxon>
        <taxon>Bacillales</taxon>
        <taxon>Bacillaceae</taxon>
        <taxon>Fervidibacillus</taxon>
    </lineage>
</organism>
<keyword evidence="3 5" id="KW-0067">ATP-binding</keyword>
<dbReference type="InterPro" id="IPR018541">
    <property type="entry name" value="Ftsk_gamma"/>
</dbReference>
<evidence type="ECO:0000256" key="1">
    <source>
        <dbReference type="ARBA" id="ARBA00006474"/>
    </source>
</evidence>
<dbReference type="InterPro" id="IPR036390">
    <property type="entry name" value="WH_DNA-bd_sf"/>
</dbReference>
<dbReference type="PANTHER" id="PTHR22683:SF42">
    <property type="entry name" value="DNA TRANSLOCASE SFTA"/>
    <property type="match status" value="1"/>
</dbReference>
<keyword evidence="4" id="KW-0238">DNA-binding</keyword>
<dbReference type="InterPro" id="IPR027417">
    <property type="entry name" value="P-loop_NTPase"/>
</dbReference>
<dbReference type="SUPFAM" id="SSF52540">
    <property type="entry name" value="P-loop containing nucleoside triphosphate hydrolases"/>
    <property type="match status" value="1"/>
</dbReference>
<dbReference type="AlphaFoldDB" id="A0A9E8RXI2"/>
<dbReference type="InterPro" id="IPR002543">
    <property type="entry name" value="FtsK_dom"/>
</dbReference>
<dbReference type="Gene3D" id="3.30.980.40">
    <property type="match status" value="1"/>
</dbReference>
<protein>
    <submittedName>
        <fullName evidence="8">DNA translocase FtsK</fullName>
    </submittedName>
</protein>
<feature type="compositionally biased region" description="Basic and acidic residues" evidence="6">
    <location>
        <begin position="1"/>
        <end position="13"/>
    </location>
</feature>
<dbReference type="GO" id="GO:0005524">
    <property type="term" value="F:ATP binding"/>
    <property type="evidence" value="ECO:0007669"/>
    <property type="project" value="UniProtKB-UniRule"/>
</dbReference>
<feature type="compositionally biased region" description="Basic and acidic residues" evidence="6">
    <location>
        <begin position="55"/>
        <end position="64"/>
    </location>
</feature>
<accession>A0A9E8RXI2</accession>
<feature type="domain" description="FtsK" evidence="7">
    <location>
        <begin position="408"/>
        <end position="594"/>
    </location>
</feature>
<feature type="compositionally biased region" description="Basic and acidic residues" evidence="6">
    <location>
        <begin position="204"/>
        <end position="225"/>
    </location>
</feature>
<feature type="region of interest" description="Disordered" evidence="6">
    <location>
        <begin position="54"/>
        <end position="124"/>
    </location>
</feature>
<evidence type="ECO:0000256" key="6">
    <source>
        <dbReference type="SAM" id="MobiDB-lite"/>
    </source>
</evidence>
<dbReference type="PANTHER" id="PTHR22683">
    <property type="entry name" value="SPORULATION PROTEIN RELATED"/>
    <property type="match status" value="1"/>
</dbReference>
<gene>
    <name evidence="8" type="ORF">OE104_01750</name>
</gene>
<dbReference type="PROSITE" id="PS50901">
    <property type="entry name" value="FTSK"/>
    <property type="match status" value="1"/>
</dbReference>
<keyword evidence="9" id="KW-1185">Reference proteome</keyword>
<feature type="compositionally biased region" description="Polar residues" evidence="6">
    <location>
        <begin position="67"/>
        <end position="78"/>
    </location>
</feature>
<feature type="binding site" evidence="5">
    <location>
        <begin position="425"/>
        <end position="432"/>
    </location>
    <ligand>
        <name>ATP</name>
        <dbReference type="ChEBI" id="CHEBI:30616"/>
    </ligand>
</feature>
<sequence>MNHRSKTSDSLKKPDRKRRFSHTETIPSPIYGYQRKTVKQQPIEFELSPFEIDVQWERDDRTPSDVHPTSTETMNEQAETIDHPIEFVDGKDSFSSEKGEEKDGSNHSVVENVQKIETEDNDPMDEVIGELSETFVDSTTEQSGKLLAEEKQLPVQQEKNTLDVSQKIENLVDRSAEMEQVEADDRNLENQTGESAHSNQSLENAKEKREATNAGDVRPHSETPVKKGKKSVPFNVFMLKSDREKLKNRAEQSVTNKRRERNENSDRPRGEKRYHLPPLHVLNSPVEHLSNTNWIDEQVTVLNETLKSFHVAAKVVSTSEGPSVTRFEISPEMGVKVNKITNLTDDIKLSLAAKDIRIEAPIPGKHTIGIEVPNAKRRPVFLREIIEQKEYVEAFSPLAVAVGLDIAGKPVITDLKKMPHGLIAGATGSGKSVCINTFIISLLYKARPDEVKLLMIDPKMVELAPYNGIPHLISPVITDVKAATQALKWAVEEMERRYELFAEKGVRDIERYNEKESEKMPFIVIIIDELADLMMMAPADVEDAICRIAQKARACGIHLLIATQRPSVDVITGLIKANVPTRIAFSVSSQVDSRTIIDTNGAERLLGKGDMLFLENGTSKPVRLQGPFISDDEIESVVDHVRKEGEPEYLFQQEELIKKSDTADQDELFLEACEFAVQHGSISTSSLQRRFRIGYNRAARLIELMEEKGIITEQRGSKPRDVLITEQDLHQFNE</sequence>
<evidence type="ECO:0000313" key="9">
    <source>
        <dbReference type="Proteomes" id="UP001164718"/>
    </source>
</evidence>
<feature type="compositionally biased region" description="Basic and acidic residues" evidence="6">
    <location>
        <begin position="80"/>
        <end position="105"/>
    </location>
</feature>
<evidence type="ECO:0000259" key="7">
    <source>
        <dbReference type="PROSITE" id="PS50901"/>
    </source>
</evidence>
<feature type="region of interest" description="Disordered" evidence="6">
    <location>
        <begin position="176"/>
        <end position="275"/>
    </location>
</feature>
<dbReference type="Pfam" id="PF01580">
    <property type="entry name" value="FtsK_SpoIIIE"/>
    <property type="match status" value="1"/>
</dbReference>
<dbReference type="KEGG" id="faf:OE104_01750"/>
<dbReference type="InterPro" id="IPR036388">
    <property type="entry name" value="WH-like_DNA-bd_sf"/>
</dbReference>
<feature type="compositionally biased region" description="Basic and acidic residues" evidence="6">
    <location>
        <begin position="260"/>
        <end position="274"/>
    </location>
</feature>
<feature type="compositionally biased region" description="Basic and acidic residues" evidence="6">
    <location>
        <begin position="176"/>
        <end position="188"/>
    </location>
</feature>
<comment type="similarity">
    <text evidence="1">Belongs to the FtsK/SpoIIIE/SftA family.</text>
</comment>
<feature type="region of interest" description="Disordered" evidence="6">
    <location>
        <begin position="1"/>
        <end position="37"/>
    </location>
</feature>
<dbReference type="GO" id="GO:0003677">
    <property type="term" value="F:DNA binding"/>
    <property type="evidence" value="ECO:0007669"/>
    <property type="project" value="UniProtKB-KW"/>
</dbReference>
<dbReference type="InterPro" id="IPR041027">
    <property type="entry name" value="FtsK_alpha"/>
</dbReference>
<evidence type="ECO:0000256" key="5">
    <source>
        <dbReference type="PROSITE-ProRule" id="PRU00289"/>
    </source>
</evidence>
<dbReference type="CDD" id="cd01127">
    <property type="entry name" value="TrwB_TraG_TraD_VirD4"/>
    <property type="match status" value="1"/>
</dbReference>
<evidence type="ECO:0000256" key="3">
    <source>
        <dbReference type="ARBA" id="ARBA00022840"/>
    </source>
</evidence>
<name>A0A9E8RXI2_9BACI</name>
<dbReference type="SUPFAM" id="SSF46785">
    <property type="entry name" value="Winged helix' DNA-binding domain"/>
    <property type="match status" value="1"/>
</dbReference>
<feature type="compositionally biased region" description="Polar residues" evidence="6">
    <location>
        <begin position="189"/>
        <end position="203"/>
    </location>
</feature>